<dbReference type="EMBL" id="WWBZ02000055">
    <property type="protein sequence ID" value="KAF4303641.1"/>
    <property type="molecule type" value="Genomic_DNA"/>
</dbReference>
<keyword evidence="1" id="KW-0520">NAD</keyword>
<dbReference type="PANTHER" id="PTHR11728:SF8">
    <property type="entry name" value="GLYCEROL-3-PHOSPHATE DEHYDROGENASE [NAD(+)]-RELATED"/>
    <property type="match status" value="1"/>
</dbReference>
<dbReference type="InterPro" id="IPR008927">
    <property type="entry name" value="6-PGluconate_DH-like_C_sf"/>
</dbReference>
<accession>A0A8H4N2I0</accession>
<evidence type="ECO:0000313" key="3">
    <source>
        <dbReference type="EMBL" id="KAF4303641.1"/>
    </source>
</evidence>
<evidence type="ECO:0000259" key="2">
    <source>
        <dbReference type="Pfam" id="PF07479"/>
    </source>
</evidence>
<name>A0A8H4N2I0_9PEZI</name>
<sequence>MSVEDVEKAELNGQKLQGTSTAYEVHSFLKSQGSVEDFPLFTAVYNILEGKMKAEDIPDLIEPKN</sequence>
<dbReference type="GO" id="GO:0005829">
    <property type="term" value="C:cytosol"/>
    <property type="evidence" value="ECO:0007669"/>
    <property type="project" value="TreeGrafter"/>
</dbReference>
<dbReference type="Pfam" id="PF07479">
    <property type="entry name" value="NAD_Gly3P_dh_C"/>
    <property type="match status" value="1"/>
</dbReference>
<dbReference type="InterPro" id="IPR013328">
    <property type="entry name" value="6PGD_dom2"/>
</dbReference>
<dbReference type="OrthoDB" id="10263760at2759"/>
<dbReference type="GO" id="GO:0005634">
    <property type="term" value="C:nucleus"/>
    <property type="evidence" value="ECO:0007669"/>
    <property type="project" value="TreeGrafter"/>
</dbReference>
<dbReference type="SUPFAM" id="SSF48179">
    <property type="entry name" value="6-phosphogluconate dehydrogenase C-terminal domain-like"/>
    <property type="match status" value="1"/>
</dbReference>
<proteinExistence type="predicted"/>
<dbReference type="PANTHER" id="PTHR11728">
    <property type="entry name" value="GLYCEROL-3-PHOSPHATE DEHYDROGENASE"/>
    <property type="match status" value="1"/>
</dbReference>
<comment type="caution">
    <text evidence="3">The sequence shown here is derived from an EMBL/GenBank/DDBJ whole genome shotgun (WGS) entry which is preliminary data.</text>
</comment>
<organism evidence="3 4">
    <name type="scientific">Botryosphaeria dothidea</name>
    <dbReference type="NCBI Taxonomy" id="55169"/>
    <lineage>
        <taxon>Eukaryota</taxon>
        <taxon>Fungi</taxon>
        <taxon>Dikarya</taxon>
        <taxon>Ascomycota</taxon>
        <taxon>Pezizomycotina</taxon>
        <taxon>Dothideomycetes</taxon>
        <taxon>Dothideomycetes incertae sedis</taxon>
        <taxon>Botryosphaeriales</taxon>
        <taxon>Botryosphaeriaceae</taxon>
        <taxon>Botryosphaeria</taxon>
    </lineage>
</organism>
<keyword evidence="4" id="KW-1185">Reference proteome</keyword>
<dbReference type="GO" id="GO:0005975">
    <property type="term" value="P:carbohydrate metabolic process"/>
    <property type="evidence" value="ECO:0007669"/>
    <property type="project" value="InterPro"/>
</dbReference>
<gene>
    <name evidence="3" type="ORF">GTA08_BOTSDO14242</name>
</gene>
<reference evidence="3" key="1">
    <citation type="submission" date="2020-04" db="EMBL/GenBank/DDBJ databases">
        <title>Genome Assembly and Annotation of Botryosphaeria dothidea sdau 11-99, a Latent Pathogen of Apple Fruit Ring Rot in China.</title>
        <authorList>
            <person name="Yu C."/>
            <person name="Diao Y."/>
            <person name="Lu Q."/>
            <person name="Zhao J."/>
            <person name="Cui S."/>
            <person name="Peng C."/>
            <person name="He B."/>
            <person name="Liu H."/>
        </authorList>
    </citation>
    <scope>NUCLEOTIDE SEQUENCE [LARGE SCALE GENOMIC DNA]</scope>
    <source>
        <strain evidence="3">Sdau11-99</strain>
    </source>
</reference>
<protein>
    <submittedName>
        <fullName evidence="3">Glycerol-3-phosphate dehydrogenase</fullName>
    </submittedName>
</protein>
<dbReference type="GO" id="GO:0047952">
    <property type="term" value="F:glycerol-3-phosphate dehydrogenase [NAD(P)+] activity"/>
    <property type="evidence" value="ECO:0007669"/>
    <property type="project" value="TreeGrafter"/>
</dbReference>
<evidence type="ECO:0000256" key="1">
    <source>
        <dbReference type="ARBA" id="ARBA00023027"/>
    </source>
</evidence>
<dbReference type="GO" id="GO:0006072">
    <property type="term" value="P:glycerol-3-phosphate metabolic process"/>
    <property type="evidence" value="ECO:0007669"/>
    <property type="project" value="InterPro"/>
</dbReference>
<dbReference type="AlphaFoldDB" id="A0A8H4N2I0"/>
<dbReference type="Proteomes" id="UP000572817">
    <property type="component" value="Unassembled WGS sequence"/>
</dbReference>
<evidence type="ECO:0000313" key="4">
    <source>
        <dbReference type="Proteomes" id="UP000572817"/>
    </source>
</evidence>
<feature type="domain" description="Glycerol-3-phosphate dehydrogenase NAD-dependent C-terminal" evidence="2">
    <location>
        <begin position="2"/>
        <end position="57"/>
    </location>
</feature>
<dbReference type="Gene3D" id="1.10.1040.10">
    <property type="entry name" value="N-(1-d-carboxylethyl)-l-norvaline Dehydrogenase, domain 2"/>
    <property type="match status" value="1"/>
</dbReference>
<dbReference type="InterPro" id="IPR006109">
    <property type="entry name" value="G3P_DH_NAD-dep_C"/>
</dbReference>